<dbReference type="CDD" id="cd04301">
    <property type="entry name" value="NAT_SF"/>
    <property type="match status" value="1"/>
</dbReference>
<reference evidence="7" key="1">
    <citation type="submission" date="2022-07" db="EMBL/GenBank/DDBJ databases">
        <title>Bombella genomes.</title>
        <authorList>
            <person name="Harer L."/>
            <person name="Styblova S."/>
            <person name="Ehrmann M."/>
        </authorList>
    </citation>
    <scope>NUCLEOTIDE SEQUENCE</scope>
    <source>
        <strain evidence="7">TMW 2.2543</strain>
    </source>
</reference>
<dbReference type="GO" id="GO:0005840">
    <property type="term" value="C:ribosome"/>
    <property type="evidence" value="ECO:0007669"/>
    <property type="project" value="UniProtKB-KW"/>
</dbReference>
<keyword evidence="4 7" id="KW-0012">Acyltransferase</keyword>
<comment type="similarity">
    <text evidence="1">Belongs to the acetyltransferase family. RimI subfamily.</text>
</comment>
<evidence type="ECO:0000313" key="7">
    <source>
        <dbReference type="EMBL" id="MCX5618524.1"/>
    </source>
</evidence>
<dbReference type="EMBL" id="JANIDY010000003">
    <property type="protein sequence ID" value="MCX5618524.1"/>
    <property type="molecule type" value="Genomic_DNA"/>
</dbReference>
<dbReference type="GO" id="GO:0008999">
    <property type="term" value="F:protein-N-terminal-alanine acetyltransferase activity"/>
    <property type="evidence" value="ECO:0007669"/>
    <property type="project" value="UniProtKB-EC"/>
</dbReference>
<keyword evidence="3 7" id="KW-0808">Transferase</keyword>
<feature type="region of interest" description="Disordered" evidence="5">
    <location>
        <begin position="1"/>
        <end position="24"/>
    </location>
</feature>
<evidence type="ECO:0000256" key="2">
    <source>
        <dbReference type="ARBA" id="ARBA00022490"/>
    </source>
</evidence>
<evidence type="ECO:0000256" key="5">
    <source>
        <dbReference type="SAM" id="MobiDB-lite"/>
    </source>
</evidence>
<dbReference type="SUPFAM" id="SSF55729">
    <property type="entry name" value="Acyl-CoA N-acyltransferases (Nat)"/>
    <property type="match status" value="1"/>
</dbReference>
<keyword evidence="7" id="KW-0689">Ribosomal protein</keyword>
<dbReference type="EC" id="2.3.1.266" evidence="7"/>
<comment type="caution">
    <text evidence="7">The sequence shown here is derived from an EMBL/GenBank/DDBJ whole genome shotgun (WGS) entry which is preliminary data.</text>
</comment>
<protein>
    <submittedName>
        <fullName evidence="7">Ribosomal protein S18-alanine N-acetyltransferase</fullName>
        <ecNumber evidence="7">2.3.1.266</ecNumber>
    </submittedName>
</protein>
<evidence type="ECO:0000259" key="6">
    <source>
        <dbReference type="PROSITE" id="PS51186"/>
    </source>
</evidence>
<gene>
    <name evidence="7" type="primary">rimI</name>
    <name evidence="7" type="ORF">NQF86_07575</name>
</gene>
<keyword evidence="7" id="KW-0687">Ribonucleoprotein</keyword>
<dbReference type="InterPro" id="IPR016181">
    <property type="entry name" value="Acyl_CoA_acyltransferase"/>
</dbReference>
<sequence>MKIEEAFPAEGGDPTSSDLPVTAPRQVGPEAASLLSLVHHAAFAGKEPWDEVAFRQILEMPGVVAWLACVEDRLPEREMVPAGFIITRYVLDEGEILSLAVHPHKQRRGVARTLLQHVLKQAQKAGETLFLEVRVSNQAAATLYERAGFQQVAVRSRYYEDGEDARLLRWLPE</sequence>
<dbReference type="PANTHER" id="PTHR43420">
    <property type="entry name" value="ACETYLTRANSFERASE"/>
    <property type="match status" value="1"/>
</dbReference>
<dbReference type="PROSITE" id="PS51186">
    <property type="entry name" value="GNAT"/>
    <property type="match status" value="1"/>
</dbReference>
<proteinExistence type="inferred from homology"/>
<dbReference type="Proteomes" id="UP001165576">
    <property type="component" value="Unassembled WGS sequence"/>
</dbReference>
<evidence type="ECO:0000256" key="1">
    <source>
        <dbReference type="ARBA" id="ARBA00005395"/>
    </source>
</evidence>
<dbReference type="PANTHER" id="PTHR43420:SF44">
    <property type="entry name" value="ACETYLTRANSFERASE YPEA"/>
    <property type="match status" value="1"/>
</dbReference>
<dbReference type="Gene3D" id="3.40.630.30">
    <property type="match status" value="1"/>
</dbReference>
<dbReference type="InterPro" id="IPR050680">
    <property type="entry name" value="YpeA/RimI_acetyltransf"/>
</dbReference>
<keyword evidence="8" id="KW-1185">Reference proteome</keyword>
<name>A0ABT3WL17_9PROT</name>
<dbReference type="NCBIfam" id="TIGR01575">
    <property type="entry name" value="rimI"/>
    <property type="match status" value="1"/>
</dbReference>
<dbReference type="RefSeq" id="WP_266117018.1">
    <property type="nucleotide sequence ID" value="NZ_JANIDY010000003.1"/>
</dbReference>
<organism evidence="7 8">
    <name type="scientific">Bombella pluederhausensis</name>
    <dbReference type="NCBI Taxonomy" id="2967336"/>
    <lineage>
        <taxon>Bacteria</taxon>
        <taxon>Pseudomonadati</taxon>
        <taxon>Pseudomonadota</taxon>
        <taxon>Alphaproteobacteria</taxon>
        <taxon>Acetobacterales</taxon>
        <taxon>Acetobacteraceae</taxon>
        <taxon>Bombella</taxon>
    </lineage>
</organism>
<dbReference type="Pfam" id="PF00583">
    <property type="entry name" value="Acetyltransf_1"/>
    <property type="match status" value="1"/>
</dbReference>
<keyword evidence="2" id="KW-0963">Cytoplasm</keyword>
<accession>A0ABT3WL17</accession>
<dbReference type="InterPro" id="IPR006464">
    <property type="entry name" value="AcTrfase_RimI/Ard1"/>
</dbReference>
<dbReference type="InterPro" id="IPR000182">
    <property type="entry name" value="GNAT_dom"/>
</dbReference>
<feature type="domain" description="N-acetyltransferase" evidence="6">
    <location>
        <begin position="22"/>
        <end position="172"/>
    </location>
</feature>
<evidence type="ECO:0000313" key="8">
    <source>
        <dbReference type="Proteomes" id="UP001165576"/>
    </source>
</evidence>
<evidence type="ECO:0000256" key="3">
    <source>
        <dbReference type="ARBA" id="ARBA00022679"/>
    </source>
</evidence>
<evidence type="ECO:0000256" key="4">
    <source>
        <dbReference type="ARBA" id="ARBA00023315"/>
    </source>
</evidence>